<dbReference type="Pfam" id="PF03480">
    <property type="entry name" value="DctP"/>
    <property type="match status" value="1"/>
</dbReference>
<evidence type="ECO:0000256" key="2">
    <source>
        <dbReference type="ARBA" id="ARBA00009023"/>
    </source>
</evidence>
<dbReference type="Gene3D" id="3.40.190.170">
    <property type="entry name" value="Bacterial extracellular solute-binding protein, family 7"/>
    <property type="match status" value="1"/>
</dbReference>
<dbReference type="PANTHER" id="PTHR33376:SF4">
    <property type="entry name" value="SIALIC ACID-BINDING PERIPLASMIC PROTEIN SIAP"/>
    <property type="match status" value="1"/>
</dbReference>
<evidence type="ECO:0000256" key="3">
    <source>
        <dbReference type="ARBA" id="ARBA00022448"/>
    </source>
</evidence>
<accession>A0A1U7JGF4</accession>
<dbReference type="CDD" id="cd13672">
    <property type="entry name" value="PBP2_TRAP_Siap"/>
    <property type="match status" value="1"/>
</dbReference>
<dbReference type="PANTHER" id="PTHR33376">
    <property type="match status" value="1"/>
</dbReference>
<sequence length="323" mass="35994">MSAALGATMLMGIPAFADDAVQLRISTPAVETDWHGKMLVVFKDELEELAPGEFDVEIHYNASLFKQGTEPIAMQRGNLDMAMISAFDISKQIPEWSTFTAGYLIRDPEHLTKVFRSDIGDEFYGKVADQMNIKILDVGYLGTRQLNLRTEQEVQRPEDLEGVNLRMPGSDAWQFLGKALGANPTPMAFGEIYTALQTGAVDGQDNPLPTVRAAKFYEVTKQIVKTNHLVDAIFLSMAKKKFDSLTEEQQENVLKAAQAATAFNNEKRIEDEAQLEAFFESQGLKVYSPDLEAFRTHVQAEYLSSSLAEDWIDGIVDRVNAVK</sequence>
<dbReference type="STRING" id="197461.A3843_11685"/>
<evidence type="ECO:0000256" key="4">
    <source>
        <dbReference type="ARBA" id="ARBA00022729"/>
    </source>
</evidence>
<comment type="similarity">
    <text evidence="2">Belongs to the bacterial solute-binding protein 7 family.</text>
</comment>
<dbReference type="GO" id="GO:0030288">
    <property type="term" value="C:outer membrane-bounded periplasmic space"/>
    <property type="evidence" value="ECO:0007669"/>
    <property type="project" value="InterPro"/>
</dbReference>
<dbReference type="NCBIfam" id="NF037995">
    <property type="entry name" value="TRAP_S1"/>
    <property type="match status" value="1"/>
</dbReference>
<proteinExistence type="inferred from homology"/>
<keyword evidence="3" id="KW-0813">Transport</keyword>
<evidence type="ECO:0000313" key="6">
    <source>
        <dbReference type="Proteomes" id="UP000185783"/>
    </source>
</evidence>
<dbReference type="NCBIfam" id="TIGR00787">
    <property type="entry name" value="dctP"/>
    <property type="match status" value="1"/>
</dbReference>
<organism evidence="5 6">
    <name type="scientific">Pseudovibrio exalbescens</name>
    <dbReference type="NCBI Taxonomy" id="197461"/>
    <lineage>
        <taxon>Bacteria</taxon>
        <taxon>Pseudomonadati</taxon>
        <taxon>Pseudomonadota</taxon>
        <taxon>Alphaproteobacteria</taxon>
        <taxon>Hyphomicrobiales</taxon>
        <taxon>Stappiaceae</taxon>
        <taxon>Pseudovibrio</taxon>
    </lineage>
</organism>
<name>A0A1U7JGF4_9HYPH</name>
<dbReference type="AlphaFoldDB" id="A0A1U7JGF4"/>
<comment type="caution">
    <text evidence="5">The sequence shown here is derived from an EMBL/GenBank/DDBJ whole genome shotgun (WGS) entry which is preliminary data.</text>
</comment>
<dbReference type="EMBL" id="LVVZ01000018">
    <property type="protein sequence ID" value="OKL43778.1"/>
    <property type="molecule type" value="Genomic_DNA"/>
</dbReference>
<dbReference type="Proteomes" id="UP000185783">
    <property type="component" value="Unassembled WGS sequence"/>
</dbReference>
<keyword evidence="6" id="KW-1185">Reference proteome</keyword>
<comment type="subcellular location">
    <subcellularLocation>
        <location evidence="1">Cell envelope</location>
    </subcellularLocation>
</comment>
<dbReference type="GO" id="GO:0055085">
    <property type="term" value="P:transmembrane transport"/>
    <property type="evidence" value="ECO:0007669"/>
    <property type="project" value="InterPro"/>
</dbReference>
<dbReference type="InterPro" id="IPR004682">
    <property type="entry name" value="TRAP_DctP"/>
</dbReference>
<keyword evidence="4" id="KW-0732">Signal</keyword>
<dbReference type="InterPro" id="IPR018389">
    <property type="entry name" value="DctP_fam"/>
</dbReference>
<protein>
    <submittedName>
        <fullName evidence="5">C4-dicarboxylate ABC transporter</fullName>
    </submittedName>
</protein>
<gene>
    <name evidence="5" type="ORF">A3843_11685</name>
</gene>
<evidence type="ECO:0000313" key="5">
    <source>
        <dbReference type="EMBL" id="OKL43778.1"/>
    </source>
</evidence>
<reference evidence="5 6" key="1">
    <citation type="submission" date="2016-03" db="EMBL/GenBank/DDBJ databases">
        <title>Genome sequence of Nesiotobacter sp. nov., a moderately halophilic alphaproteobacterium isolated from the Yellow Sea, China.</title>
        <authorList>
            <person name="Zhang G."/>
            <person name="Zhang R."/>
        </authorList>
    </citation>
    <scope>NUCLEOTIDE SEQUENCE [LARGE SCALE GENOMIC DNA]</scope>
    <source>
        <strain evidence="5 6">WB1-6</strain>
    </source>
</reference>
<dbReference type="InterPro" id="IPR038404">
    <property type="entry name" value="TRAP_DctP_sf"/>
</dbReference>
<evidence type="ECO:0000256" key="1">
    <source>
        <dbReference type="ARBA" id="ARBA00004196"/>
    </source>
</evidence>